<organism evidence="1">
    <name type="scientific">marine sediment metagenome</name>
    <dbReference type="NCBI Taxonomy" id="412755"/>
    <lineage>
        <taxon>unclassified sequences</taxon>
        <taxon>metagenomes</taxon>
        <taxon>ecological metagenomes</taxon>
    </lineage>
</organism>
<protein>
    <submittedName>
        <fullName evidence="1">Uncharacterized protein</fullName>
    </submittedName>
</protein>
<proteinExistence type="predicted"/>
<dbReference type="AlphaFoldDB" id="X1N0M6"/>
<gene>
    <name evidence="1" type="ORF">S06H3_44183</name>
</gene>
<evidence type="ECO:0000313" key="1">
    <source>
        <dbReference type="EMBL" id="GAI37562.1"/>
    </source>
</evidence>
<comment type="caution">
    <text evidence="1">The sequence shown here is derived from an EMBL/GenBank/DDBJ whole genome shotgun (WGS) entry which is preliminary data.</text>
</comment>
<accession>X1N0M6</accession>
<sequence length="56" mass="6023">MQIKQWITDYIRRTLLTTQGDMVVKGATAVERLVAVAVGQVLKSEGVGALPAWGVP</sequence>
<feature type="non-terminal residue" evidence="1">
    <location>
        <position position="56"/>
    </location>
</feature>
<name>X1N0M6_9ZZZZ</name>
<dbReference type="EMBL" id="BARV01027464">
    <property type="protein sequence ID" value="GAI37562.1"/>
    <property type="molecule type" value="Genomic_DNA"/>
</dbReference>
<reference evidence="1" key="1">
    <citation type="journal article" date="2014" name="Front. Microbiol.">
        <title>High frequency of phylogenetically diverse reductive dehalogenase-homologous genes in deep subseafloor sedimentary metagenomes.</title>
        <authorList>
            <person name="Kawai M."/>
            <person name="Futagami T."/>
            <person name="Toyoda A."/>
            <person name="Takaki Y."/>
            <person name="Nishi S."/>
            <person name="Hori S."/>
            <person name="Arai W."/>
            <person name="Tsubouchi T."/>
            <person name="Morono Y."/>
            <person name="Uchiyama I."/>
            <person name="Ito T."/>
            <person name="Fujiyama A."/>
            <person name="Inagaki F."/>
            <person name="Takami H."/>
        </authorList>
    </citation>
    <scope>NUCLEOTIDE SEQUENCE</scope>
    <source>
        <strain evidence="1">Expedition CK06-06</strain>
    </source>
</reference>